<dbReference type="InterPro" id="IPR027417">
    <property type="entry name" value="P-loop_NTPase"/>
</dbReference>
<dbReference type="Proteomes" id="UP000651156">
    <property type="component" value="Unassembled WGS sequence"/>
</dbReference>
<dbReference type="RefSeq" id="WP_193935004.1">
    <property type="nucleotide sequence ID" value="NZ_CAWPMZ010000017.1"/>
</dbReference>
<accession>A0ABR9V1F0</accession>
<evidence type="ECO:0000313" key="4">
    <source>
        <dbReference type="EMBL" id="MBE9193630.1"/>
    </source>
</evidence>
<protein>
    <submittedName>
        <fullName evidence="4">Sulfotransferase domain-containing protein</fullName>
    </submittedName>
</protein>
<evidence type="ECO:0000259" key="3">
    <source>
        <dbReference type="Pfam" id="PF00685"/>
    </source>
</evidence>
<keyword evidence="2" id="KW-0325">Glycoprotein</keyword>
<evidence type="ECO:0000256" key="1">
    <source>
        <dbReference type="ARBA" id="ARBA00022679"/>
    </source>
</evidence>
<dbReference type="InterPro" id="IPR037359">
    <property type="entry name" value="NST/OST"/>
</dbReference>
<dbReference type="Gene3D" id="3.40.50.300">
    <property type="entry name" value="P-loop containing nucleotide triphosphate hydrolases"/>
    <property type="match status" value="1"/>
</dbReference>
<evidence type="ECO:0000313" key="5">
    <source>
        <dbReference type="Proteomes" id="UP000651156"/>
    </source>
</evidence>
<reference evidence="4 5" key="1">
    <citation type="submission" date="2020-10" db="EMBL/GenBank/DDBJ databases">
        <authorList>
            <person name="Castelo-Branco R."/>
            <person name="Eusebio N."/>
            <person name="Adriana R."/>
            <person name="Vieira A."/>
            <person name="Brugerolle De Fraissinette N."/>
            <person name="Rezende De Castro R."/>
            <person name="Schneider M.P."/>
            <person name="Vasconcelos V."/>
            <person name="Leao P.N."/>
        </authorList>
    </citation>
    <scope>NUCLEOTIDE SEQUENCE [LARGE SCALE GENOMIC DNA]</scope>
    <source>
        <strain evidence="4 5">LEGE 06123</strain>
    </source>
</reference>
<sequence length="311" mass="36295">MLFPPNAFLLGAQKAGTTTLAYLLSQHPDVCVSNPKEPHFFTRNWHKGLTWYQERFSNHNAICLDASVTNTQALLSDNPNSSNAAKCLQGIPKRVYNFNPHAKFIYLLREPVERTYSAYWWRVNLDFERNSFAEAIQKDSVYLDTSNYYGQIRLWLEYFPIDSFLFVLFDDLKKNPEYVAKKCFHFLGADPDNCQINLEVKNKTIRYNAFGRWVYKFIHKLNRANKRYLVPPTVKKVLPLITTNYQGIPPILEKDRVWLQEYFSEKNRSFEIVTGFSLDRWQPIVQSCDSNELSLSVKPTQQAVPADRLTV</sequence>
<comment type="caution">
    <text evidence="4">The sequence shown here is derived from an EMBL/GenBank/DDBJ whole genome shotgun (WGS) entry which is preliminary data.</text>
</comment>
<proteinExistence type="predicted"/>
<organism evidence="4 5">
    <name type="scientific">Gloeocapsopsis crepidinum LEGE 06123</name>
    <dbReference type="NCBI Taxonomy" id="588587"/>
    <lineage>
        <taxon>Bacteria</taxon>
        <taxon>Bacillati</taxon>
        <taxon>Cyanobacteriota</taxon>
        <taxon>Cyanophyceae</taxon>
        <taxon>Oscillatoriophycideae</taxon>
        <taxon>Chroococcales</taxon>
        <taxon>Chroococcaceae</taxon>
        <taxon>Gloeocapsopsis</taxon>
    </lineage>
</organism>
<dbReference type="PANTHER" id="PTHR10605">
    <property type="entry name" value="HEPARAN SULFATE SULFOTRANSFERASE"/>
    <property type="match status" value="1"/>
</dbReference>
<keyword evidence="5" id="KW-1185">Reference proteome</keyword>
<dbReference type="SUPFAM" id="SSF52540">
    <property type="entry name" value="P-loop containing nucleoside triphosphate hydrolases"/>
    <property type="match status" value="1"/>
</dbReference>
<dbReference type="Pfam" id="PF00685">
    <property type="entry name" value="Sulfotransfer_1"/>
    <property type="match status" value="1"/>
</dbReference>
<evidence type="ECO:0000256" key="2">
    <source>
        <dbReference type="ARBA" id="ARBA00023180"/>
    </source>
</evidence>
<feature type="domain" description="Sulfotransferase" evidence="3">
    <location>
        <begin position="5"/>
        <end position="201"/>
    </location>
</feature>
<keyword evidence="1" id="KW-0808">Transferase</keyword>
<dbReference type="PANTHER" id="PTHR10605:SF56">
    <property type="entry name" value="BIFUNCTIONAL HEPARAN SULFATE N-DEACETYLASE_N-SULFOTRANSFERASE"/>
    <property type="match status" value="1"/>
</dbReference>
<gene>
    <name evidence="4" type="ORF">IQ230_25590</name>
</gene>
<dbReference type="EMBL" id="JADEWN010000114">
    <property type="protein sequence ID" value="MBE9193630.1"/>
    <property type="molecule type" value="Genomic_DNA"/>
</dbReference>
<dbReference type="InterPro" id="IPR000863">
    <property type="entry name" value="Sulfotransferase_dom"/>
</dbReference>
<name>A0ABR9V1F0_9CHRO</name>